<dbReference type="EMBL" id="OFSM01000009">
    <property type="protein sequence ID" value="SOY29247.1"/>
    <property type="molecule type" value="Genomic_DNA"/>
</dbReference>
<proteinExistence type="predicted"/>
<keyword evidence="2" id="KW-1185">Reference proteome</keyword>
<gene>
    <name evidence="1" type="ORF">AMURIS_01962</name>
</gene>
<dbReference type="AlphaFoldDB" id="A0A2K4ZFJ8"/>
<name>A0A2K4ZFJ8_9FIRM</name>
<dbReference type="RefSeq" id="WP_103239363.1">
    <property type="nucleotide sequence ID" value="NZ_JANJZD010000009.1"/>
</dbReference>
<protein>
    <submittedName>
        <fullName evidence="1">Uncharacterized protein</fullName>
    </submittedName>
</protein>
<accession>A0A2K4ZFJ8</accession>
<sequence>MKEIYNGYDLQTEWDDEALGFGFSVHEKNGAEVSRSVDPYFYEENALTAARAAADALPEQG</sequence>
<organism evidence="1 2">
    <name type="scientific">Acetatifactor muris</name>
    <dbReference type="NCBI Taxonomy" id="879566"/>
    <lineage>
        <taxon>Bacteria</taxon>
        <taxon>Bacillati</taxon>
        <taxon>Bacillota</taxon>
        <taxon>Clostridia</taxon>
        <taxon>Lachnospirales</taxon>
        <taxon>Lachnospiraceae</taxon>
        <taxon>Acetatifactor</taxon>
    </lineage>
</organism>
<reference evidence="1 2" key="1">
    <citation type="submission" date="2018-01" db="EMBL/GenBank/DDBJ databases">
        <authorList>
            <person name="Gaut B.S."/>
            <person name="Morton B.R."/>
            <person name="Clegg M.T."/>
            <person name="Duvall M.R."/>
        </authorList>
    </citation>
    <scope>NUCLEOTIDE SEQUENCE [LARGE SCALE GENOMIC DNA]</scope>
    <source>
        <strain evidence="1">GP69</strain>
    </source>
</reference>
<evidence type="ECO:0000313" key="2">
    <source>
        <dbReference type="Proteomes" id="UP000236311"/>
    </source>
</evidence>
<dbReference type="Proteomes" id="UP000236311">
    <property type="component" value="Unassembled WGS sequence"/>
</dbReference>
<evidence type="ECO:0000313" key="1">
    <source>
        <dbReference type="EMBL" id="SOY29247.1"/>
    </source>
</evidence>
<dbReference type="OrthoDB" id="2055501at2"/>